<feature type="coiled-coil region" evidence="6">
    <location>
        <begin position="359"/>
        <end position="443"/>
    </location>
</feature>
<evidence type="ECO:0000256" key="5">
    <source>
        <dbReference type="ARBA" id="ARBA00023212"/>
    </source>
</evidence>
<keyword evidence="5" id="KW-0206">Cytoskeleton</keyword>
<keyword evidence="3" id="KW-0597">Phosphoprotein</keyword>
<accession>A0A085MEE4</accession>
<proteinExistence type="predicted"/>
<name>A0A085MEE4_9BILA</name>
<dbReference type="Proteomes" id="UP000030764">
    <property type="component" value="Unassembled WGS sequence"/>
</dbReference>
<protein>
    <recommendedName>
        <fullName evidence="8">Pericentrin/AKAP-450 centrosomal targeting domain-containing protein</fullName>
    </recommendedName>
</protein>
<dbReference type="AlphaFoldDB" id="A0A085MEE4"/>
<feature type="coiled-coil region" evidence="6">
    <location>
        <begin position="649"/>
        <end position="796"/>
    </location>
</feature>
<dbReference type="Gene3D" id="1.20.5.1000">
    <property type="entry name" value="arf6 gtpase in complex with a specific effector, jip4"/>
    <property type="match status" value="1"/>
</dbReference>
<evidence type="ECO:0000256" key="3">
    <source>
        <dbReference type="ARBA" id="ARBA00022553"/>
    </source>
</evidence>
<evidence type="ECO:0000313" key="9">
    <source>
        <dbReference type="EMBL" id="KFD55590.1"/>
    </source>
</evidence>
<evidence type="ECO:0000256" key="2">
    <source>
        <dbReference type="ARBA" id="ARBA00022490"/>
    </source>
</evidence>
<feature type="coiled-coil region" evidence="6">
    <location>
        <begin position="470"/>
        <end position="525"/>
    </location>
</feature>
<organism evidence="9 11">
    <name type="scientific">Trichuris suis</name>
    <name type="common">pig whipworm</name>
    <dbReference type="NCBI Taxonomy" id="68888"/>
    <lineage>
        <taxon>Eukaryota</taxon>
        <taxon>Metazoa</taxon>
        <taxon>Ecdysozoa</taxon>
        <taxon>Nematoda</taxon>
        <taxon>Enoplea</taxon>
        <taxon>Dorylaimia</taxon>
        <taxon>Trichinellida</taxon>
        <taxon>Trichuridae</taxon>
        <taxon>Trichuris</taxon>
    </lineage>
</organism>
<keyword evidence="11" id="KW-1185">Reference proteome</keyword>
<evidence type="ECO:0000259" key="8">
    <source>
        <dbReference type="Pfam" id="PF10495"/>
    </source>
</evidence>
<feature type="domain" description="Pericentrin/AKAP-450 centrosomal targeting" evidence="8">
    <location>
        <begin position="1110"/>
        <end position="1180"/>
    </location>
</feature>
<evidence type="ECO:0000256" key="6">
    <source>
        <dbReference type="SAM" id="Coils"/>
    </source>
</evidence>
<keyword evidence="4 6" id="KW-0175">Coiled coil</keyword>
<dbReference type="GO" id="GO:0005815">
    <property type="term" value="C:microtubule organizing center"/>
    <property type="evidence" value="ECO:0007669"/>
    <property type="project" value="UniProtKB-SubCell"/>
</dbReference>
<evidence type="ECO:0000256" key="4">
    <source>
        <dbReference type="ARBA" id="ARBA00023054"/>
    </source>
</evidence>
<dbReference type="Proteomes" id="UP000030758">
    <property type="component" value="Unassembled WGS sequence"/>
</dbReference>
<feature type="non-terminal residue" evidence="9">
    <location>
        <position position="1190"/>
    </location>
</feature>
<comment type="subcellular location">
    <subcellularLocation>
        <location evidence="1">Cytoplasm</location>
        <location evidence="1">Cytoskeleton</location>
        <location evidence="1">Microtubule organizing center</location>
    </subcellularLocation>
</comment>
<feature type="coiled-coil region" evidence="6">
    <location>
        <begin position="905"/>
        <end position="932"/>
    </location>
</feature>
<dbReference type="PANTHER" id="PTHR23159:SF31">
    <property type="entry name" value="CENTROSOME-ASSOCIATED PROTEIN CEP250 ISOFORM X1"/>
    <property type="match status" value="1"/>
</dbReference>
<feature type="region of interest" description="Disordered" evidence="7">
    <location>
        <begin position="865"/>
        <end position="884"/>
    </location>
</feature>
<evidence type="ECO:0000313" key="11">
    <source>
        <dbReference type="Proteomes" id="UP000030764"/>
    </source>
</evidence>
<keyword evidence="2" id="KW-0963">Cytoplasm</keyword>
<dbReference type="EMBL" id="KL367586">
    <property type="protein sequence ID" value="KFD62851.1"/>
    <property type="molecule type" value="Genomic_DNA"/>
</dbReference>
<evidence type="ECO:0000256" key="1">
    <source>
        <dbReference type="ARBA" id="ARBA00004267"/>
    </source>
</evidence>
<feature type="coiled-coil region" evidence="6">
    <location>
        <begin position="958"/>
        <end position="985"/>
    </location>
</feature>
<dbReference type="EMBL" id="KL363199">
    <property type="protein sequence ID" value="KFD55590.1"/>
    <property type="molecule type" value="Genomic_DNA"/>
</dbReference>
<feature type="compositionally biased region" description="Polar residues" evidence="7">
    <location>
        <begin position="866"/>
        <end position="877"/>
    </location>
</feature>
<dbReference type="PANTHER" id="PTHR23159">
    <property type="entry name" value="CENTROSOMAL PROTEIN 2"/>
    <property type="match status" value="1"/>
</dbReference>
<dbReference type="InterPro" id="IPR019528">
    <property type="entry name" value="PACT_domain"/>
</dbReference>
<gene>
    <name evidence="9" type="ORF">M513_03642</name>
    <name evidence="10" type="ORF">M514_03642</name>
</gene>
<dbReference type="GO" id="GO:0005737">
    <property type="term" value="C:cytoplasm"/>
    <property type="evidence" value="ECO:0007669"/>
    <property type="project" value="UniProtKB-ARBA"/>
</dbReference>
<sequence length="1190" mass="136410">MLSDATDDLFTDHGCELIEDSLVSGNPTELNCRNETSSGPTELHGALLKCLFNVRQMLDFESLCDWSKVLETANFLCIDSPDSFEQFCSDFSEYRLQVQRLCLRRTQRYHANKQEYQIAFLGEDEICDGEECSLALWRDTLESISRGTKTAQFSSDDAQLARNTADGSSANFTLSGKQHEAYSFLLSFRDSLIFQAWLLQERKEALRVINAMIDYVMKGRNLDPVAKSLCTGVTNVDDRLAEMTERLLHLETELKLQKCFDCVNHCKRWLSADQHSMNFKENCSIRGESSVASKSILSADKCQQTENSCSDDELDEGRLLSQLQEYLKRNVRSNVVDDKEGNDVLRDCNALAQLKDLFSQRWTENENRLLAQIEELDAQLKAKEKQCKDCEDKIAHIRDDYELQLCAKGRQLEAAKKFIVEQTTEHEEERQEYAQQISTLKSRLEEVFSKESPEDSGVISADPTSFTTSVETLKEDLALARASEEKLNNKIAQLQWAVDTISSEVEALKEERASLMARADEAVSVENNLRTTINDLRTEKWKLGQRNDELHCEKSLLSQQVHALMLERSRLECSIEEMKLLQNGHDGEEGRPQLIAELNSLKLREKEWTLREKDLKKELQVCKNDLLEKAELISQLTEEYHSDDDIDDVALLRRRLKDKRDEVDRLQTTLSQMQVHIVAVKDVQKAYEGQKSMNEILKQSLADMKNEIDSYKSKIHDLEQVLDQNLEEKEKLSATILNLNEIVAEKTSTVEQLSSQFDQWKENAQAQYDDTCCKYKKELEQLRDCLQARLDMKDEDSDPGGLWEVVNTAGRHFILETFRANLTAAQFEERLGRGNWFTAGFLLPAHYLSNHEKVDNSAPSNVPLACNSSPNNLSEGSTSDDVDSSVNQICNPAQTKEQLKLSWRLKTLKSEIQQLRDFNNRLMNNLAAANESRLRDQSRHDSELKSVRDNNVHLNKLLANERNSVAELQLKMDMLVQELLECRAKCCQANEEYNKLSRQTEASMKRYDLLHKEAIRVISALNESYNAEVLINHKVQKERDMLFSEVQNMRHQGTDVLTDWHRRPTAGSVHCDCLTSEHVCNGLSSVRNFSSEGLSFVQACHHCAFSTQERLNRMERVCSSLADQKQYLLRRLAQFEDTERQLKAFLWLNGAYKVPAKSTNSPKRFKSVVISILFLNRLRSTLSELPGEIC</sequence>
<evidence type="ECO:0000256" key="7">
    <source>
        <dbReference type="SAM" id="MobiDB-lite"/>
    </source>
</evidence>
<reference evidence="9 11" key="1">
    <citation type="journal article" date="2014" name="Nat. Genet.">
        <title>Genome and transcriptome of the porcine whipworm Trichuris suis.</title>
        <authorList>
            <person name="Jex A.R."/>
            <person name="Nejsum P."/>
            <person name="Schwarz E.M."/>
            <person name="Hu L."/>
            <person name="Young N.D."/>
            <person name="Hall R.S."/>
            <person name="Korhonen P.K."/>
            <person name="Liao S."/>
            <person name="Thamsborg S."/>
            <person name="Xia J."/>
            <person name="Xu P."/>
            <person name="Wang S."/>
            <person name="Scheerlinck J.P."/>
            <person name="Hofmann A."/>
            <person name="Sternberg P.W."/>
            <person name="Wang J."/>
            <person name="Gasser R.B."/>
        </authorList>
    </citation>
    <scope>NUCLEOTIDE SEQUENCE [LARGE SCALE GENOMIC DNA]</scope>
    <source>
        <strain evidence="10">DCEP-RM93F</strain>
        <strain evidence="9">DCEP-RM93M</strain>
    </source>
</reference>
<dbReference type="Pfam" id="PF10495">
    <property type="entry name" value="PACT_coil_coil"/>
    <property type="match status" value="1"/>
</dbReference>
<evidence type="ECO:0000313" key="10">
    <source>
        <dbReference type="EMBL" id="KFD62851.1"/>
    </source>
</evidence>